<dbReference type="OMA" id="RCNPEDI"/>
<protein>
    <recommendedName>
        <fullName evidence="2">ABC1 atypical kinase-like domain-containing protein</fullName>
    </recommendedName>
</protein>
<dbReference type="PANTHER" id="PTHR43173">
    <property type="entry name" value="ABC1 FAMILY PROTEIN"/>
    <property type="match status" value="1"/>
</dbReference>
<gene>
    <name evidence="3" type="ORF">BSAL_69210</name>
</gene>
<dbReference type="Proteomes" id="UP000051952">
    <property type="component" value="Unassembled WGS sequence"/>
</dbReference>
<evidence type="ECO:0000313" key="3">
    <source>
        <dbReference type="EMBL" id="CUI14091.1"/>
    </source>
</evidence>
<dbReference type="VEuPathDB" id="TriTrypDB:BSAL_69210"/>
<dbReference type="InterPro" id="IPR045307">
    <property type="entry name" value="ADCK1_dom"/>
</dbReference>
<proteinExistence type="inferred from homology"/>
<dbReference type="SUPFAM" id="SSF56112">
    <property type="entry name" value="Protein kinase-like (PK-like)"/>
    <property type="match status" value="1"/>
</dbReference>
<dbReference type="AlphaFoldDB" id="A0A0S4KEI7"/>
<sequence>MPRRFPRRLLRNGAILTTASLGLLMLPPRESLPTESLLQARVLFEGVGRVGRCAVAGALIFTDYKYSLWGCEEDQNIWNEVHQRSADRLVVLAETNGGLYVKSGQAFASMSHLLPREYYTTMRKLQDAVVSRPFSEVVTVLEQDLKKPIHNVFSSISETPIAAASLAQVHRATLASDGSDVAVKVQYIDIQARFHGDMATIRAMLGVCGAAFPGFDFSTIITKLNATIAKELDFVTEARNSDRAGSDLKPIFGRSVITPYIHWEYSTPRVLITDFVQGVKISDAEGMRRLGIDVPWAANACYSALAYQMFITGFAHGDPHAGNILVHRPSSNGRKWRKGESQVVILDHGLYADMAPEIRVQLARIWSAAVRHNNAELKAVCAELDIGGDVAYKLVASMFLQHPYEHFSSFKRGMSEAELKLIQTEAQGKMKEFNDLIVKLPSDYALMLRSLSAQRAINKDLSNPVRRPLVMLRWSLRASHGGGQYSVGGSSALSLQWALVSAWWEEAKNDMMMWVLKKYQPRLYDKIEEALSMA</sequence>
<dbReference type="InterPro" id="IPR051130">
    <property type="entry name" value="Mito_struct-func_regulator"/>
</dbReference>
<dbReference type="EMBL" id="CYKH01000486">
    <property type="protein sequence ID" value="CUI14091.1"/>
    <property type="molecule type" value="Genomic_DNA"/>
</dbReference>
<evidence type="ECO:0000259" key="2">
    <source>
        <dbReference type="Pfam" id="PF03109"/>
    </source>
</evidence>
<name>A0A0S4KEI7_BODSA</name>
<dbReference type="PANTHER" id="PTHR43173:SF28">
    <property type="entry name" value="AARF DOMAIN CONTAINING KINASE 5"/>
    <property type="match status" value="1"/>
</dbReference>
<dbReference type="InterPro" id="IPR011009">
    <property type="entry name" value="Kinase-like_dom_sf"/>
</dbReference>
<reference evidence="4" key="1">
    <citation type="submission" date="2015-09" db="EMBL/GenBank/DDBJ databases">
        <authorList>
            <consortium name="Pathogen Informatics"/>
        </authorList>
    </citation>
    <scope>NUCLEOTIDE SEQUENCE [LARGE SCALE GENOMIC DNA]</scope>
    <source>
        <strain evidence="4">Lake Konstanz</strain>
    </source>
</reference>
<evidence type="ECO:0000313" key="4">
    <source>
        <dbReference type="Proteomes" id="UP000051952"/>
    </source>
</evidence>
<dbReference type="InterPro" id="IPR004147">
    <property type="entry name" value="ABC1_dom"/>
</dbReference>
<organism evidence="3 4">
    <name type="scientific">Bodo saltans</name>
    <name type="common">Flagellated protozoan</name>
    <dbReference type="NCBI Taxonomy" id="75058"/>
    <lineage>
        <taxon>Eukaryota</taxon>
        <taxon>Discoba</taxon>
        <taxon>Euglenozoa</taxon>
        <taxon>Kinetoplastea</taxon>
        <taxon>Metakinetoplastina</taxon>
        <taxon>Eubodonida</taxon>
        <taxon>Bodonidae</taxon>
        <taxon>Bodo</taxon>
    </lineage>
</organism>
<dbReference type="OrthoDB" id="427480at2759"/>
<accession>A0A0S4KEI7</accession>
<dbReference type="Pfam" id="PF03109">
    <property type="entry name" value="ABC1"/>
    <property type="match status" value="1"/>
</dbReference>
<feature type="domain" description="ABC1 atypical kinase-like" evidence="2">
    <location>
        <begin position="124"/>
        <end position="379"/>
    </location>
</feature>
<evidence type="ECO:0000256" key="1">
    <source>
        <dbReference type="ARBA" id="ARBA00009670"/>
    </source>
</evidence>
<comment type="similarity">
    <text evidence="1">Belongs to the protein kinase superfamily. ADCK protein kinase family.</text>
</comment>
<keyword evidence="4" id="KW-1185">Reference proteome</keyword>
<dbReference type="CDD" id="cd13969">
    <property type="entry name" value="ADCK1-like"/>
    <property type="match status" value="1"/>
</dbReference>